<keyword evidence="4 5" id="KW-0472">Membrane</keyword>
<feature type="transmembrane region" description="Helical" evidence="5">
    <location>
        <begin position="323"/>
        <end position="341"/>
    </location>
</feature>
<evidence type="ECO:0000259" key="6">
    <source>
        <dbReference type="Pfam" id="PF13515"/>
    </source>
</evidence>
<evidence type="ECO:0000256" key="1">
    <source>
        <dbReference type="ARBA" id="ARBA00004141"/>
    </source>
</evidence>
<dbReference type="OrthoDB" id="581879at2"/>
<feature type="transmembrane region" description="Helical" evidence="5">
    <location>
        <begin position="283"/>
        <end position="302"/>
    </location>
</feature>
<dbReference type="InterPro" id="IPR049453">
    <property type="entry name" value="Memb_transporter_dom"/>
</dbReference>
<organism evidence="7 8">
    <name type="scientific">Altericroceibacterium indicum</name>
    <dbReference type="NCBI Taxonomy" id="374177"/>
    <lineage>
        <taxon>Bacteria</taxon>
        <taxon>Pseudomonadati</taxon>
        <taxon>Pseudomonadota</taxon>
        <taxon>Alphaproteobacteria</taxon>
        <taxon>Sphingomonadales</taxon>
        <taxon>Erythrobacteraceae</taxon>
        <taxon>Altericroceibacterium</taxon>
    </lineage>
</organism>
<dbReference type="Pfam" id="PF13515">
    <property type="entry name" value="FUSC_2"/>
    <property type="match status" value="1"/>
</dbReference>
<dbReference type="GO" id="GO:0016020">
    <property type="term" value="C:membrane"/>
    <property type="evidence" value="ECO:0007669"/>
    <property type="project" value="UniProtKB-SubCell"/>
</dbReference>
<comment type="subcellular location">
    <subcellularLocation>
        <location evidence="1">Membrane</location>
        <topology evidence="1">Multi-pass membrane protein</topology>
    </subcellularLocation>
</comment>
<feature type="transmembrane region" description="Helical" evidence="5">
    <location>
        <begin position="151"/>
        <end position="173"/>
    </location>
</feature>
<dbReference type="AlphaFoldDB" id="A0A845AB75"/>
<evidence type="ECO:0000256" key="5">
    <source>
        <dbReference type="SAM" id="Phobius"/>
    </source>
</evidence>
<sequence>MNRGAIQSWLAHECRELLTFQPSDRPWQMPFSAALASFIPLSVGAALSRMDLGVIGALGALTFIYLPRFALPRRMLAVAGCGAMLTLCYALGLLCHVIPSLTLPIIFLVAVVTTALCRRFQLIPPGSLFFVMTTAIGAYTPGSLSEAPVKVAVMGASAALSCLIAWGYSLYALKVKQIAPVSPVPQTVAGIEWRVPLLTGLFVLLSLAAADVLELGRPYWVPVSCLAVIQGINMRKAWSRQIQRSVGTLIGIGATWMIAPFAHDPWIVALAIASLNFCIESAIVRHYGFAVIFITPLTILLADAPNLHDSHVSMLMADRLLDTILGAIIGFIGALCIHSFSSQAERSKKLKTDQ</sequence>
<evidence type="ECO:0000256" key="2">
    <source>
        <dbReference type="ARBA" id="ARBA00022692"/>
    </source>
</evidence>
<keyword evidence="3 5" id="KW-1133">Transmembrane helix</keyword>
<reference evidence="7 8" key="1">
    <citation type="submission" date="2019-12" db="EMBL/GenBank/DDBJ databases">
        <title>Genomic-based taxomic classification of the family Erythrobacteraceae.</title>
        <authorList>
            <person name="Xu L."/>
        </authorList>
    </citation>
    <scope>NUCLEOTIDE SEQUENCE [LARGE SCALE GENOMIC DNA]</scope>
    <source>
        <strain evidence="7 8">DSM 18604</strain>
    </source>
</reference>
<feature type="transmembrane region" description="Helical" evidence="5">
    <location>
        <begin position="54"/>
        <end position="71"/>
    </location>
</feature>
<keyword evidence="8" id="KW-1185">Reference proteome</keyword>
<dbReference type="Proteomes" id="UP000460561">
    <property type="component" value="Unassembled WGS sequence"/>
</dbReference>
<feature type="transmembrane region" description="Helical" evidence="5">
    <location>
        <begin position="122"/>
        <end position="139"/>
    </location>
</feature>
<keyword evidence="2 5" id="KW-0812">Transmembrane</keyword>
<evidence type="ECO:0000256" key="4">
    <source>
        <dbReference type="ARBA" id="ARBA00023136"/>
    </source>
</evidence>
<proteinExistence type="predicted"/>
<feature type="transmembrane region" description="Helical" evidence="5">
    <location>
        <begin position="246"/>
        <end position="263"/>
    </location>
</feature>
<evidence type="ECO:0000256" key="3">
    <source>
        <dbReference type="ARBA" id="ARBA00022989"/>
    </source>
</evidence>
<comment type="caution">
    <text evidence="7">The sequence shown here is derived from an EMBL/GenBank/DDBJ whole genome shotgun (WGS) entry which is preliminary data.</text>
</comment>
<dbReference type="RefSeq" id="WP_160739188.1">
    <property type="nucleotide sequence ID" value="NZ_WTYQ01000002.1"/>
</dbReference>
<gene>
    <name evidence="7" type="ORF">GRI39_08315</name>
</gene>
<feature type="transmembrane region" description="Helical" evidence="5">
    <location>
        <begin position="77"/>
        <end position="110"/>
    </location>
</feature>
<name>A0A845AB75_9SPHN</name>
<feature type="domain" description="Integral membrane bound transporter" evidence="6">
    <location>
        <begin position="206"/>
        <end position="332"/>
    </location>
</feature>
<evidence type="ECO:0000313" key="8">
    <source>
        <dbReference type="Proteomes" id="UP000460561"/>
    </source>
</evidence>
<evidence type="ECO:0000313" key="7">
    <source>
        <dbReference type="EMBL" id="MXP26045.1"/>
    </source>
</evidence>
<accession>A0A845AB75</accession>
<dbReference type="EMBL" id="WTYQ01000002">
    <property type="protein sequence ID" value="MXP26045.1"/>
    <property type="molecule type" value="Genomic_DNA"/>
</dbReference>
<feature type="transmembrane region" description="Helical" evidence="5">
    <location>
        <begin position="193"/>
        <end position="213"/>
    </location>
</feature>
<protein>
    <submittedName>
        <fullName evidence="7">FUSC family protein</fullName>
    </submittedName>
</protein>